<dbReference type="Proteomes" id="UP000241890">
    <property type="component" value="Unassembled WGS sequence"/>
</dbReference>
<dbReference type="GO" id="GO:0005739">
    <property type="term" value="C:mitochondrion"/>
    <property type="evidence" value="ECO:0007669"/>
    <property type="project" value="TreeGrafter"/>
</dbReference>
<dbReference type="PANTHER" id="PTHR11136:SF0">
    <property type="entry name" value="DIHYDROFOLATE SYNTHETASE-RELATED"/>
    <property type="match status" value="1"/>
</dbReference>
<dbReference type="PIRSF" id="PIRSF001563">
    <property type="entry name" value="Folylpolyglu_synth"/>
    <property type="match status" value="1"/>
</dbReference>
<evidence type="ECO:0000256" key="6">
    <source>
        <dbReference type="ARBA" id="ARBA00022842"/>
    </source>
</evidence>
<dbReference type="InParanoid" id="A0A2R5GLY8"/>
<evidence type="ECO:0000256" key="3">
    <source>
        <dbReference type="ARBA" id="ARBA00022723"/>
    </source>
</evidence>
<keyword evidence="2" id="KW-0436">Ligase</keyword>
<sequence>MRRARALAGLLRGRESGAWRGQSTQAGIPFLSEGIPRRIDTYAGVLEEIYTVNERMHVKQGLQNIRDLNAAIGDPAGALNVVHVAGTNGKGSVCWKLAEALRATGSRTGLFVSPHVSSFRERVRIDGELISEEDVVKHLSFIIERAEAANIHATFFEYVTALAMHYFASNGTDMVVLETGLGGRLDSTNIINAPALTVVTNIGLEHTRVLGDTLEAIAFEKASIAKPHRPMLVGPNVPLGPVEEICSSRQAPLHVLAPQPLDGDYDVENVAMARAALEILGRDTSTDAVARALRQRPPCRFEIIPHRPGSVYVLDAGHNAPALKKLFSSLDSRIPELHAAVGAAPHENVRIQLVLALSSDKDLEGCGEAIAAATGHFSDIICTQAATSRAQSSQTIQANIGAALSQVGVDASSMVSAAGSVEEALVLADHKAAASGQPSVTIVCGTIFMMTEVRHHLGMDFPVDPLAHKAI</sequence>
<dbReference type="SUPFAM" id="SSF53244">
    <property type="entry name" value="MurD-like peptide ligases, peptide-binding domain"/>
    <property type="match status" value="1"/>
</dbReference>
<keyword evidence="3" id="KW-0479">Metal-binding</keyword>
<keyword evidence="9" id="KW-1185">Reference proteome</keyword>
<dbReference type="GO" id="GO:0046872">
    <property type="term" value="F:metal ion binding"/>
    <property type="evidence" value="ECO:0007669"/>
    <property type="project" value="UniProtKB-KW"/>
</dbReference>
<dbReference type="Gene3D" id="3.90.190.20">
    <property type="entry name" value="Mur ligase, C-terminal domain"/>
    <property type="match status" value="1"/>
</dbReference>
<comment type="caution">
    <text evidence="8">The sequence shown here is derived from an EMBL/GenBank/DDBJ whole genome shotgun (WGS) entry which is preliminary data.</text>
</comment>
<dbReference type="OrthoDB" id="5212574at2759"/>
<dbReference type="PROSITE" id="PS01012">
    <property type="entry name" value="FOLYLPOLYGLU_SYNT_2"/>
    <property type="match status" value="1"/>
</dbReference>
<dbReference type="InterPro" id="IPR036615">
    <property type="entry name" value="Mur_ligase_C_dom_sf"/>
</dbReference>
<protein>
    <submittedName>
        <fullName evidence="8">Folylpolyglutamate synthase</fullName>
    </submittedName>
</protein>
<evidence type="ECO:0000256" key="1">
    <source>
        <dbReference type="ARBA" id="ARBA00008276"/>
    </source>
</evidence>
<dbReference type="AlphaFoldDB" id="A0A2R5GLY8"/>
<dbReference type="InterPro" id="IPR001645">
    <property type="entry name" value="Folylpolyglutamate_synth"/>
</dbReference>
<keyword evidence="5" id="KW-0067">ATP-binding</keyword>
<dbReference type="Gene3D" id="3.40.1190.10">
    <property type="entry name" value="Mur-like, catalytic domain"/>
    <property type="match status" value="1"/>
</dbReference>
<dbReference type="EMBL" id="BEYU01000049">
    <property type="protein sequence ID" value="GBG28884.1"/>
    <property type="molecule type" value="Genomic_DNA"/>
</dbReference>
<dbReference type="GO" id="GO:0005524">
    <property type="term" value="F:ATP binding"/>
    <property type="evidence" value="ECO:0007669"/>
    <property type="project" value="UniProtKB-KW"/>
</dbReference>
<evidence type="ECO:0000313" key="8">
    <source>
        <dbReference type="EMBL" id="GBG28884.1"/>
    </source>
</evidence>
<dbReference type="FunCoup" id="A0A2R5GLY8">
    <property type="interactions" value="47"/>
</dbReference>
<dbReference type="InterPro" id="IPR013221">
    <property type="entry name" value="Mur_ligase_cen"/>
</dbReference>
<evidence type="ECO:0000259" key="7">
    <source>
        <dbReference type="Pfam" id="PF08245"/>
    </source>
</evidence>
<name>A0A2R5GLY8_9STRA</name>
<proteinExistence type="inferred from homology"/>
<keyword evidence="4" id="KW-0547">Nucleotide-binding</keyword>
<keyword evidence="6" id="KW-0460">Magnesium</keyword>
<evidence type="ECO:0000313" key="9">
    <source>
        <dbReference type="Proteomes" id="UP000241890"/>
    </source>
</evidence>
<dbReference type="GO" id="GO:0008841">
    <property type="term" value="F:dihydrofolate synthase activity"/>
    <property type="evidence" value="ECO:0007669"/>
    <property type="project" value="TreeGrafter"/>
</dbReference>
<dbReference type="InterPro" id="IPR018109">
    <property type="entry name" value="Folylpolyglutamate_synth_CS"/>
</dbReference>
<gene>
    <name evidence="8" type="ORF">FCC1311_051052</name>
</gene>
<evidence type="ECO:0000256" key="5">
    <source>
        <dbReference type="ARBA" id="ARBA00022840"/>
    </source>
</evidence>
<organism evidence="8 9">
    <name type="scientific">Hondaea fermentalgiana</name>
    <dbReference type="NCBI Taxonomy" id="2315210"/>
    <lineage>
        <taxon>Eukaryota</taxon>
        <taxon>Sar</taxon>
        <taxon>Stramenopiles</taxon>
        <taxon>Bigyra</taxon>
        <taxon>Labyrinthulomycetes</taxon>
        <taxon>Thraustochytrida</taxon>
        <taxon>Thraustochytriidae</taxon>
        <taxon>Hondaea</taxon>
    </lineage>
</organism>
<dbReference type="GO" id="GO:0005829">
    <property type="term" value="C:cytosol"/>
    <property type="evidence" value="ECO:0007669"/>
    <property type="project" value="TreeGrafter"/>
</dbReference>
<dbReference type="Pfam" id="PF08245">
    <property type="entry name" value="Mur_ligase_M"/>
    <property type="match status" value="1"/>
</dbReference>
<dbReference type="SUPFAM" id="SSF53623">
    <property type="entry name" value="MurD-like peptide ligases, catalytic domain"/>
    <property type="match status" value="1"/>
</dbReference>
<dbReference type="PANTHER" id="PTHR11136">
    <property type="entry name" value="FOLYLPOLYGLUTAMATE SYNTHASE-RELATED"/>
    <property type="match status" value="1"/>
</dbReference>
<accession>A0A2R5GLY8</accession>
<reference evidence="8 9" key="1">
    <citation type="submission" date="2017-12" db="EMBL/GenBank/DDBJ databases">
        <title>Sequencing, de novo assembly and annotation of complete genome of a new Thraustochytrid species, strain FCC1311.</title>
        <authorList>
            <person name="Sedici K."/>
            <person name="Godart F."/>
            <person name="Aiese Cigliano R."/>
            <person name="Sanseverino W."/>
            <person name="Barakat M."/>
            <person name="Ortet P."/>
            <person name="Marechal E."/>
            <person name="Cagnac O."/>
            <person name="Amato A."/>
        </authorList>
    </citation>
    <scope>NUCLEOTIDE SEQUENCE [LARGE SCALE GENOMIC DNA]</scope>
</reference>
<evidence type="ECO:0000256" key="4">
    <source>
        <dbReference type="ARBA" id="ARBA00022741"/>
    </source>
</evidence>
<feature type="domain" description="Mur ligase central" evidence="7">
    <location>
        <begin position="84"/>
        <end position="229"/>
    </location>
</feature>
<dbReference type="GO" id="GO:0004326">
    <property type="term" value="F:tetrahydrofolylpolyglutamate synthase activity"/>
    <property type="evidence" value="ECO:0007669"/>
    <property type="project" value="InterPro"/>
</dbReference>
<evidence type="ECO:0000256" key="2">
    <source>
        <dbReference type="ARBA" id="ARBA00022598"/>
    </source>
</evidence>
<dbReference type="InterPro" id="IPR036565">
    <property type="entry name" value="Mur-like_cat_sf"/>
</dbReference>
<dbReference type="NCBIfam" id="TIGR01499">
    <property type="entry name" value="folC"/>
    <property type="match status" value="1"/>
</dbReference>
<comment type="similarity">
    <text evidence="1">Belongs to the folylpolyglutamate synthase family.</text>
</comment>